<dbReference type="EMBL" id="LZZM01000062">
    <property type="protein sequence ID" value="OOM81641.1"/>
    <property type="molecule type" value="Genomic_DNA"/>
</dbReference>
<accession>A0A1S8TVB6</accession>
<evidence type="ECO:0000313" key="2">
    <source>
        <dbReference type="Proteomes" id="UP000190890"/>
    </source>
</evidence>
<dbReference type="RefSeq" id="WP_158078707.1">
    <property type="nucleotide sequence ID" value="NZ_LZZM01000062.1"/>
</dbReference>
<proteinExistence type="predicted"/>
<sequence>MSDIQSDVRRAPLSSLISELARIEFQMGELNYSKQEIMRELIKREMAGKIKGTKLEK</sequence>
<dbReference type="STRING" id="29367.CLPUN_10300"/>
<gene>
    <name evidence="1" type="ORF">CLPUN_10300</name>
</gene>
<keyword evidence="2" id="KW-1185">Reference proteome</keyword>
<dbReference type="AlphaFoldDB" id="A0A1S8TVB6"/>
<dbReference type="Proteomes" id="UP000190890">
    <property type="component" value="Unassembled WGS sequence"/>
</dbReference>
<comment type="caution">
    <text evidence="1">The sequence shown here is derived from an EMBL/GenBank/DDBJ whole genome shotgun (WGS) entry which is preliminary data.</text>
</comment>
<evidence type="ECO:0000313" key="1">
    <source>
        <dbReference type="EMBL" id="OOM81641.1"/>
    </source>
</evidence>
<protein>
    <submittedName>
        <fullName evidence="1">Uncharacterized protein</fullName>
    </submittedName>
</protein>
<organism evidence="1 2">
    <name type="scientific">Clostridium puniceum</name>
    <dbReference type="NCBI Taxonomy" id="29367"/>
    <lineage>
        <taxon>Bacteria</taxon>
        <taxon>Bacillati</taxon>
        <taxon>Bacillota</taxon>
        <taxon>Clostridia</taxon>
        <taxon>Eubacteriales</taxon>
        <taxon>Clostridiaceae</taxon>
        <taxon>Clostridium</taxon>
    </lineage>
</organism>
<name>A0A1S8TVB6_9CLOT</name>
<reference evidence="1 2" key="1">
    <citation type="submission" date="2016-05" db="EMBL/GenBank/DDBJ databases">
        <title>Microbial solvent formation.</title>
        <authorList>
            <person name="Poehlein A."/>
            <person name="Montoya Solano J.D."/>
            <person name="Flitsch S."/>
            <person name="Krabben P."/>
            <person name="Duerre P."/>
            <person name="Daniel R."/>
        </authorList>
    </citation>
    <scope>NUCLEOTIDE SEQUENCE [LARGE SCALE GENOMIC DNA]</scope>
    <source>
        <strain evidence="1 2">DSM 2619</strain>
    </source>
</reference>